<dbReference type="InterPro" id="IPR010680">
    <property type="entry name" value="TraH_2"/>
</dbReference>
<feature type="region of interest" description="Disordered" evidence="1">
    <location>
        <begin position="64"/>
        <end position="87"/>
    </location>
</feature>
<proteinExistence type="predicted"/>
<name>A0A956NHL7_UNCEI</name>
<reference evidence="2" key="2">
    <citation type="journal article" date="2021" name="Microbiome">
        <title>Successional dynamics and alternative stable states in a saline activated sludge microbial community over 9 years.</title>
        <authorList>
            <person name="Wang Y."/>
            <person name="Ye J."/>
            <person name="Ju F."/>
            <person name="Liu L."/>
            <person name="Boyd J.A."/>
            <person name="Deng Y."/>
            <person name="Parks D.H."/>
            <person name="Jiang X."/>
            <person name="Yin X."/>
            <person name="Woodcroft B.J."/>
            <person name="Tyson G.W."/>
            <person name="Hugenholtz P."/>
            <person name="Polz M.F."/>
            <person name="Zhang T."/>
        </authorList>
    </citation>
    <scope>NUCLEOTIDE SEQUENCE</scope>
    <source>
        <strain evidence="2">HKST-UBA02</strain>
    </source>
</reference>
<evidence type="ECO:0000313" key="2">
    <source>
        <dbReference type="EMBL" id="MCA9759580.1"/>
    </source>
</evidence>
<reference evidence="2" key="1">
    <citation type="submission" date="2020-04" db="EMBL/GenBank/DDBJ databases">
        <authorList>
            <person name="Zhang T."/>
        </authorList>
    </citation>
    <scope>NUCLEOTIDE SEQUENCE</scope>
    <source>
        <strain evidence="2">HKST-UBA02</strain>
    </source>
</reference>
<protein>
    <submittedName>
        <fullName evidence="2">Uncharacterized protein</fullName>
    </submittedName>
</protein>
<evidence type="ECO:0000256" key="1">
    <source>
        <dbReference type="SAM" id="MobiDB-lite"/>
    </source>
</evidence>
<evidence type="ECO:0000313" key="3">
    <source>
        <dbReference type="Proteomes" id="UP000739538"/>
    </source>
</evidence>
<dbReference type="Pfam" id="PF06871">
    <property type="entry name" value="TraH_2"/>
    <property type="match status" value="1"/>
</dbReference>
<accession>A0A956NHL7</accession>
<dbReference type="EMBL" id="JAGQHS010000400">
    <property type="protein sequence ID" value="MCA9759580.1"/>
    <property type="molecule type" value="Genomic_DNA"/>
</dbReference>
<comment type="caution">
    <text evidence="2">The sequence shown here is derived from an EMBL/GenBank/DDBJ whole genome shotgun (WGS) entry which is preliminary data.</text>
</comment>
<gene>
    <name evidence="2" type="ORF">KDA27_27540</name>
</gene>
<organism evidence="2 3">
    <name type="scientific">Eiseniibacteriota bacterium</name>
    <dbReference type="NCBI Taxonomy" id="2212470"/>
    <lineage>
        <taxon>Bacteria</taxon>
        <taxon>Candidatus Eiseniibacteriota</taxon>
    </lineage>
</organism>
<sequence length="111" mass="12124">MGMELFDTCDNLRLGTELFGKVIRIVSERHEGSEASGFEMAVKAYFTGWFEGEQVFYLEDPEPARTGEAMPAQGAVSRADADAARETAVPADPNLAEIRIDLSVLSRPANN</sequence>
<dbReference type="Proteomes" id="UP000739538">
    <property type="component" value="Unassembled WGS sequence"/>
</dbReference>
<dbReference type="AlphaFoldDB" id="A0A956NHL7"/>